<dbReference type="EMBL" id="CP050254">
    <property type="protein sequence ID" value="QIQ22543.1"/>
    <property type="molecule type" value="Genomic_DNA"/>
</dbReference>
<name>A0A6G9IE83_9GAMM</name>
<organism evidence="2 3">
    <name type="scientific">Zophobihabitans entericus</name>
    <dbReference type="NCBI Taxonomy" id="1635327"/>
    <lineage>
        <taxon>Bacteria</taxon>
        <taxon>Pseudomonadati</taxon>
        <taxon>Pseudomonadota</taxon>
        <taxon>Gammaproteobacteria</taxon>
        <taxon>Orbales</taxon>
        <taxon>Orbaceae</taxon>
        <taxon>Zophobihabitans</taxon>
    </lineage>
</organism>
<proteinExistence type="predicted"/>
<geneLocation type="plasmid" evidence="3">
    <name>pipmb12</name>
</geneLocation>
<reference evidence="2 3" key="1">
    <citation type="submission" date="2020-03" db="EMBL/GenBank/DDBJ databases">
        <title>Complete genome sequence of Orbus sp. IPMB12 (BCRC 80908).</title>
        <authorList>
            <person name="Lo W.-S."/>
            <person name="Chang T.-H."/>
            <person name="Kuo C.-H."/>
        </authorList>
    </citation>
    <scope>NUCLEOTIDE SEQUENCE [LARGE SCALE GENOMIC DNA]</scope>
    <source>
        <strain evidence="2 3">IPMB12</strain>
        <plasmid evidence="3">pipmb12</plasmid>
    </source>
</reference>
<evidence type="ECO:0000256" key="1">
    <source>
        <dbReference type="SAM" id="Phobius"/>
    </source>
</evidence>
<evidence type="ECO:0000313" key="3">
    <source>
        <dbReference type="Proteomes" id="UP000501168"/>
    </source>
</evidence>
<dbReference type="Pfam" id="PF04956">
    <property type="entry name" value="TrbC"/>
    <property type="match status" value="1"/>
</dbReference>
<keyword evidence="3" id="KW-1185">Reference proteome</keyword>
<keyword evidence="1" id="KW-1133">Transmembrane helix</keyword>
<dbReference type="Proteomes" id="UP000501168">
    <property type="component" value="Plasmid pIPMB12"/>
</dbReference>
<evidence type="ECO:0000313" key="2">
    <source>
        <dbReference type="EMBL" id="QIQ22543.1"/>
    </source>
</evidence>
<dbReference type="InParanoid" id="A0A6G9IE83"/>
<accession>A0A6G9IE83</accession>
<keyword evidence="1" id="KW-0812">Transmembrane</keyword>
<dbReference type="InterPro" id="IPR007039">
    <property type="entry name" value="TrbC/VirB2"/>
</dbReference>
<sequence length="136" mass="14783">MYFSKTTVFEKDSIIFKLLCALFFYILLTQCAAASEGSGGGLPYEGWLGKLKDSLTGPVAFAVSIIGIVVAGSTLIFGGELNAFFKTLVYLILVMSFLVGANNLLSGFFGRGADLFEMQEDVIDFLKNVLRNIVNE</sequence>
<dbReference type="KEGG" id="orb:IPMB12_11995"/>
<gene>
    <name evidence="2" type="ORF">IPMB12_11995</name>
</gene>
<feature type="transmembrane region" description="Helical" evidence="1">
    <location>
        <begin position="57"/>
        <end position="77"/>
    </location>
</feature>
<feature type="transmembrane region" description="Helical" evidence="1">
    <location>
        <begin position="89"/>
        <end position="109"/>
    </location>
</feature>
<dbReference type="AlphaFoldDB" id="A0A6G9IE83"/>
<keyword evidence="1" id="KW-0472">Membrane</keyword>
<protein>
    <submittedName>
        <fullName evidence="2">Conjugal transfer protein TrbC</fullName>
    </submittedName>
</protein>
<keyword evidence="2" id="KW-0614">Plasmid</keyword>